<protein>
    <submittedName>
        <fullName evidence="1">Uncharacterized protein</fullName>
    </submittedName>
</protein>
<dbReference type="HOGENOM" id="CLU_3292491_0_0_3"/>
<reference evidence="1 2" key="1">
    <citation type="submission" date="2012-06" db="EMBL/GenBank/DDBJ databases">
        <title>Finished chromosome of genome of Microcoleus sp. PCC 7113.</title>
        <authorList>
            <consortium name="US DOE Joint Genome Institute"/>
            <person name="Gugger M."/>
            <person name="Coursin T."/>
            <person name="Rippka R."/>
            <person name="Tandeau De Marsac N."/>
            <person name="Huntemann M."/>
            <person name="Wei C.-L."/>
            <person name="Han J."/>
            <person name="Detter J.C."/>
            <person name="Han C."/>
            <person name="Tapia R."/>
            <person name="Chen A."/>
            <person name="Kyrpides N."/>
            <person name="Mavromatis K."/>
            <person name="Markowitz V."/>
            <person name="Szeto E."/>
            <person name="Ivanova N."/>
            <person name="Pagani I."/>
            <person name="Pati A."/>
            <person name="Goodwin L."/>
            <person name="Nordberg H.P."/>
            <person name="Cantor M.N."/>
            <person name="Hua S.X."/>
            <person name="Woyke T."/>
            <person name="Kerfeld C.A."/>
        </authorList>
    </citation>
    <scope>NUCLEOTIDE SEQUENCE [LARGE SCALE GENOMIC DNA]</scope>
    <source>
        <strain evidence="1 2">PCC 7113</strain>
    </source>
</reference>
<gene>
    <name evidence="1" type="ORF">Mic7113_5534</name>
</gene>
<name>K9WLW5_9CYAN</name>
<dbReference type="AlphaFoldDB" id="K9WLW5"/>
<organism evidence="1 2">
    <name type="scientific">Allocoleopsis franciscana PCC 7113</name>
    <dbReference type="NCBI Taxonomy" id="1173027"/>
    <lineage>
        <taxon>Bacteria</taxon>
        <taxon>Bacillati</taxon>
        <taxon>Cyanobacteriota</taxon>
        <taxon>Cyanophyceae</taxon>
        <taxon>Coleofasciculales</taxon>
        <taxon>Coleofasciculaceae</taxon>
        <taxon>Allocoleopsis</taxon>
        <taxon>Allocoleopsis franciscana</taxon>
    </lineage>
</organism>
<evidence type="ECO:0000313" key="2">
    <source>
        <dbReference type="Proteomes" id="UP000010471"/>
    </source>
</evidence>
<proteinExistence type="predicted"/>
<dbReference type="Proteomes" id="UP000010471">
    <property type="component" value="Chromosome"/>
</dbReference>
<sequence length="40" mass="4249">MGACHQWEALTLKEKGLGDVSVAARSAGIHLLSLTCSHRT</sequence>
<dbReference type="EMBL" id="CP003630">
    <property type="protein sequence ID" value="AFZ21168.1"/>
    <property type="molecule type" value="Genomic_DNA"/>
</dbReference>
<dbReference type="KEGG" id="mic:Mic7113_5534"/>
<keyword evidence="2" id="KW-1185">Reference proteome</keyword>
<evidence type="ECO:0000313" key="1">
    <source>
        <dbReference type="EMBL" id="AFZ21168.1"/>
    </source>
</evidence>
<accession>K9WLW5</accession>